<accession>A0A6G3ZV89</accession>
<gene>
    <name evidence="1" type="ORF">GK047_06215</name>
</gene>
<reference evidence="1" key="1">
    <citation type="submission" date="2020-02" db="EMBL/GenBank/DDBJ databases">
        <authorList>
            <person name="Shen X.-R."/>
            <person name="Zhang Y.-X."/>
        </authorList>
    </citation>
    <scope>NUCLEOTIDE SEQUENCE</scope>
    <source>
        <strain evidence="1">SYP-B3998</strain>
    </source>
</reference>
<organism evidence="1">
    <name type="scientific">Paenibacillus sp. SYP-B3998</name>
    <dbReference type="NCBI Taxonomy" id="2678564"/>
    <lineage>
        <taxon>Bacteria</taxon>
        <taxon>Bacillati</taxon>
        <taxon>Bacillota</taxon>
        <taxon>Bacilli</taxon>
        <taxon>Bacillales</taxon>
        <taxon>Paenibacillaceae</taxon>
        <taxon>Paenibacillus</taxon>
    </lineage>
</organism>
<dbReference type="AlphaFoldDB" id="A0A6G3ZV89"/>
<dbReference type="PROSITE" id="PS51257">
    <property type="entry name" value="PROKAR_LIPOPROTEIN"/>
    <property type="match status" value="1"/>
</dbReference>
<dbReference type="RefSeq" id="WP_163942664.1">
    <property type="nucleotide sequence ID" value="NZ_JAAIKC010000001.1"/>
</dbReference>
<protein>
    <submittedName>
        <fullName evidence="1">Uncharacterized protein</fullName>
    </submittedName>
</protein>
<dbReference type="EMBL" id="JAAIKC010000001">
    <property type="protein sequence ID" value="NEW05614.1"/>
    <property type="molecule type" value="Genomic_DNA"/>
</dbReference>
<proteinExistence type="predicted"/>
<name>A0A6G3ZV89_9BACL</name>
<comment type="caution">
    <text evidence="1">The sequence shown here is derived from an EMBL/GenBank/DDBJ whole genome shotgun (WGS) entry which is preliminary data.</text>
</comment>
<evidence type="ECO:0000313" key="1">
    <source>
        <dbReference type="EMBL" id="NEW05614.1"/>
    </source>
</evidence>
<sequence length="294" mass="33205">MLYWVERNCISMLNRRYILGLLLLTLLVTGCGNRGIPVIKQELLDKKNSVLMLTSAGLSDAAKQSVGTSLQQWRNSDHIAYDWMKDLNTLDESVVAKLRARTYDYIYVIGNELLPSANEVIHQNVSTAKWTLMQSQLDANASLSPSGTQTAFIQIDPSQVESLKNKWIVELMAQYASVEWVTRADHPIPSSWAPSEEADHIVLLDNNDQWFQQLAFQTKQHFSKWIIFYAPTDAVHVQKAKTLGVSVMDLTGAFTAELNWEAILSNRLQAMTQVTWRAGGAVYNGQELKELKMK</sequence>